<feature type="compositionally biased region" description="Basic and acidic residues" evidence="4">
    <location>
        <begin position="295"/>
        <end position="308"/>
    </location>
</feature>
<dbReference type="PANTHER" id="PTHR14152">
    <property type="entry name" value="SQUAMOUS CELL CARCINOMA ANTIGEN RECOGNISED BY CYTOTOXIC T LYMPHOCYTES"/>
    <property type="match status" value="1"/>
</dbReference>
<comment type="subcellular location">
    <subcellularLocation>
        <location evidence="1">Nucleus</location>
    </subcellularLocation>
</comment>
<accession>A0A9D5HV46</accession>
<name>A0A9D5HV46_9CRYT</name>
<feature type="compositionally biased region" description="Low complexity" evidence="4">
    <location>
        <begin position="220"/>
        <end position="239"/>
    </location>
</feature>
<dbReference type="Proteomes" id="UP001067231">
    <property type="component" value="Unassembled WGS sequence"/>
</dbReference>
<evidence type="ECO:0008006" key="6">
    <source>
        <dbReference type="Google" id="ProtNLM"/>
    </source>
</evidence>
<dbReference type="Pfam" id="PF03343">
    <property type="entry name" value="SART-1"/>
    <property type="match status" value="2"/>
</dbReference>
<dbReference type="EMBL" id="JAPCXC010000054">
    <property type="protein sequence ID" value="KAJ1607806.1"/>
    <property type="molecule type" value="Genomic_DNA"/>
</dbReference>
<dbReference type="OrthoDB" id="5583at2759"/>
<dbReference type="GO" id="GO:0045292">
    <property type="term" value="P:mRNA cis splicing, via spliceosome"/>
    <property type="evidence" value="ECO:0007669"/>
    <property type="project" value="TreeGrafter"/>
</dbReference>
<keyword evidence="3" id="KW-0539">Nucleus</keyword>
<dbReference type="InterPro" id="IPR005011">
    <property type="entry name" value="SNU66/SART1"/>
</dbReference>
<dbReference type="GO" id="GO:0000481">
    <property type="term" value="P:maturation of 5S rRNA"/>
    <property type="evidence" value="ECO:0007669"/>
    <property type="project" value="TreeGrafter"/>
</dbReference>
<feature type="compositionally biased region" description="Polar residues" evidence="4">
    <location>
        <begin position="281"/>
        <end position="294"/>
    </location>
</feature>
<gene>
    <name evidence="5" type="ORF">OJ253_2173</name>
</gene>
<organism evidence="5">
    <name type="scientific">Cryptosporidium canis</name>
    <dbReference type="NCBI Taxonomy" id="195482"/>
    <lineage>
        <taxon>Eukaryota</taxon>
        <taxon>Sar</taxon>
        <taxon>Alveolata</taxon>
        <taxon>Apicomplexa</taxon>
        <taxon>Conoidasida</taxon>
        <taxon>Coccidia</taxon>
        <taxon>Eucoccidiorida</taxon>
        <taxon>Eimeriorina</taxon>
        <taxon>Cryptosporidiidae</taxon>
        <taxon>Cryptosporidium</taxon>
    </lineage>
</organism>
<dbReference type="AlphaFoldDB" id="A0A9D5HV46"/>
<proteinExistence type="inferred from homology"/>
<sequence length="364" mass="41533">MSISNNYGNYKQGEIITFEDKHILEYRDDDNYCNKLDNVINSKNINAQSGSNKNDSELSEKAHNTKFKFKRTKIGVIKRSLRNEPSAENLDHEETDTSSYQLTNFNSNSLTNDNSIFDDTDVFYDRLKILKKRKILQQAKDEFESIHVAENYRSSLVNEKNPNSDSSIFLSLETEFCRKINNENSNDIGSRSAINNTVKANNDIITSDSKTNKSDHTGQINTYNPQTTTSTNETNISNTDETDNLNSVIVESNSHKNILHEEPLDFGIASTLELLKNRGKISSNKNGLNATRGSNTDHKSDHSSTKLDRNLDFDNQISIVHTDDNGNILNSKEAFKRLCWKFHGQKINKNKIEKMLRSYIRNKT</sequence>
<evidence type="ECO:0000256" key="3">
    <source>
        <dbReference type="ARBA" id="ARBA00023242"/>
    </source>
</evidence>
<comment type="similarity">
    <text evidence="2">Belongs to the SNU66/SART1 family.</text>
</comment>
<feature type="region of interest" description="Disordered" evidence="4">
    <location>
        <begin position="281"/>
        <end position="308"/>
    </location>
</feature>
<evidence type="ECO:0000256" key="1">
    <source>
        <dbReference type="ARBA" id="ARBA00004123"/>
    </source>
</evidence>
<evidence type="ECO:0000313" key="5">
    <source>
        <dbReference type="EMBL" id="KAJ1607806.1"/>
    </source>
</evidence>
<protein>
    <recommendedName>
        <fullName evidence="6">SART-1 family protein</fullName>
    </recommendedName>
</protein>
<evidence type="ECO:0000256" key="2">
    <source>
        <dbReference type="ARBA" id="ARBA00006076"/>
    </source>
</evidence>
<dbReference type="GO" id="GO:0046540">
    <property type="term" value="C:U4/U6 x U5 tri-snRNP complex"/>
    <property type="evidence" value="ECO:0007669"/>
    <property type="project" value="TreeGrafter"/>
</dbReference>
<evidence type="ECO:0000256" key="4">
    <source>
        <dbReference type="SAM" id="MobiDB-lite"/>
    </source>
</evidence>
<comment type="caution">
    <text evidence="5">The sequence shown here is derived from an EMBL/GenBank/DDBJ whole genome shotgun (WGS) entry which is preliminary data.</text>
</comment>
<dbReference type="PANTHER" id="PTHR14152:SF5">
    <property type="entry name" value="U4_U6.U5 TRI-SNRNP-ASSOCIATED PROTEIN 1"/>
    <property type="match status" value="1"/>
</dbReference>
<reference evidence="5" key="1">
    <citation type="submission" date="2022-10" db="EMBL/GenBank/DDBJ databases">
        <title>Adaptive evolution leads to modifications in subtelomeric GC content in a zoonotic Cryptosporidium species.</title>
        <authorList>
            <person name="Li J."/>
            <person name="Feng Y."/>
            <person name="Xiao L."/>
        </authorList>
    </citation>
    <scope>NUCLEOTIDE SEQUENCE</scope>
    <source>
        <strain evidence="5">33844</strain>
    </source>
</reference>
<feature type="region of interest" description="Disordered" evidence="4">
    <location>
        <begin position="207"/>
        <end position="240"/>
    </location>
</feature>